<sequence>MTSLDPVEEFMSFCQQRDITALVSPASLSAESQVEEGRCSNSCAFIWVVASQEAAVIPFPGCAGRRDPGPR</sequence>
<proteinExistence type="predicted"/>
<dbReference type="EMBL" id="JAHRIQ010053262">
    <property type="protein sequence ID" value="MEQ2238684.1"/>
    <property type="molecule type" value="Genomic_DNA"/>
</dbReference>
<reference evidence="1 2" key="1">
    <citation type="submission" date="2021-06" db="EMBL/GenBank/DDBJ databases">
        <authorList>
            <person name="Palmer J.M."/>
        </authorList>
    </citation>
    <scope>NUCLEOTIDE SEQUENCE [LARGE SCALE GENOMIC DNA]</scope>
    <source>
        <strain evidence="2">if_2019</strain>
        <tissue evidence="1">Muscle</tissue>
    </source>
</reference>
<evidence type="ECO:0000313" key="2">
    <source>
        <dbReference type="Proteomes" id="UP001482620"/>
    </source>
</evidence>
<name>A0ABV0U0H5_9TELE</name>
<evidence type="ECO:0000313" key="1">
    <source>
        <dbReference type="EMBL" id="MEQ2238684.1"/>
    </source>
</evidence>
<protein>
    <submittedName>
        <fullName evidence="1">Uncharacterized protein</fullName>
    </submittedName>
</protein>
<dbReference type="Proteomes" id="UP001482620">
    <property type="component" value="Unassembled WGS sequence"/>
</dbReference>
<comment type="caution">
    <text evidence="1">The sequence shown here is derived from an EMBL/GenBank/DDBJ whole genome shotgun (WGS) entry which is preliminary data.</text>
</comment>
<organism evidence="1 2">
    <name type="scientific">Ilyodon furcidens</name>
    <name type="common">goldbreast splitfin</name>
    <dbReference type="NCBI Taxonomy" id="33524"/>
    <lineage>
        <taxon>Eukaryota</taxon>
        <taxon>Metazoa</taxon>
        <taxon>Chordata</taxon>
        <taxon>Craniata</taxon>
        <taxon>Vertebrata</taxon>
        <taxon>Euteleostomi</taxon>
        <taxon>Actinopterygii</taxon>
        <taxon>Neopterygii</taxon>
        <taxon>Teleostei</taxon>
        <taxon>Neoteleostei</taxon>
        <taxon>Acanthomorphata</taxon>
        <taxon>Ovalentaria</taxon>
        <taxon>Atherinomorphae</taxon>
        <taxon>Cyprinodontiformes</taxon>
        <taxon>Goodeidae</taxon>
        <taxon>Ilyodon</taxon>
    </lineage>
</organism>
<keyword evidence="2" id="KW-1185">Reference proteome</keyword>
<gene>
    <name evidence="1" type="ORF">ILYODFUR_035707</name>
</gene>
<accession>A0ABV0U0H5</accession>